<sequence length="216" mass="22562">MADALLLLLHVLILVYWLGGDLGAFVASYLIADPTRDRAARLGAAGLLGDVDMAPRTALILAFPTGFTLAVARGWLALEPVWIVAAWAAGLVWLGLAWRIHLKHAAPTSGLRRFDLGLRWTAAALLGAGGLAGLAGATGWPLFLNLKLLILAACVLTGLLVRRLTADLGPALGALAAGQADADARIARSLAVTRPAVLLIWLLLLAAALLGLWKPL</sequence>
<feature type="transmembrane region" description="Helical" evidence="1">
    <location>
        <begin position="6"/>
        <end position="32"/>
    </location>
</feature>
<keyword evidence="1" id="KW-0812">Transmembrane</keyword>
<feature type="transmembrane region" description="Helical" evidence="1">
    <location>
        <begin position="81"/>
        <end position="98"/>
    </location>
</feature>
<dbReference type="AlphaFoldDB" id="A0A258FMY5"/>
<name>A0A258FMY5_9CAUL</name>
<evidence type="ECO:0008006" key="4">
    <source>
        <dbReference type="Google" id="ProtNLM"/>
    </source>
</evidence>
<feature type="transmembrane region" description="Helical" evidence="1">
    <location>
        <begin position="118"/>
        <end position="136"/>
    </location>
</feature>
<feature type="transmembrane region" description="Helical" evidence="1">
    <location>
        <begin position="53"/>
        <end position="75"/>
    </location>
</feature>
<reference evidence="2 3" key="1">
    <citation type="submission" date="2017-03" db="EMBL/GenBank/DDBJ databases">
        <title>Lifting the veil on microbial sulfur biogeochemistry in mining wastewaters.</title>
        <authorList>
            <person name="Kantor R.S."/>
            <person name="Colenbrander Nelson T."/>
            <person name="Marshall S."/>
            <person name="Bennett D."/>
            <person name="Apte S."/>
            <person name="Camacho D."/>
            <person name="Thomas B.C."/>
            <person name="Warren L.A."/>
            <person name="Banfield J.F."/>
        </authorList>
    </citation>
    <scope>NUCLEOTIDE SEQUENCE [LARGE SCALE GENOMIC DNA]</scope>
    <source>
        <strain evidence="2">32-69-9</strain>
    </source>
</reference>
<feature type="transmembrane region" description="Helical" evidence="1">
    <location>
        <begin position="195"/>
        <end position="213"/>
    </location>
</feature>
<dbReference type="EMBL" id="NCEB01000014">
    <property type="protein sequence ID" value="OYX33706.1"/>
    <property type="molecule type" value="Genomic_DNA"/>
</dbReference>
<keyword evidence="1" id="KW-0472">Membrane</keyword>
<dbReference type="Proteomes" id="UP000215595">
    <property type="component" value="Unassembled WGS sequence"/>
</dbReference>
<evidence type="ECO:0000256" key="1">
    <source>
        <dbReference type="SAM" id="Phobius"/>
    </source>
</evidence>
<organism evidence="2 3">
    <name type="scientific">Brevundimonas subvibrioides</name>
    <dbReference type="NCBI Taxonomy" id="74313"/>
    <lineage>
        <taxon>Bacteria</taxon>
        <taxon>Pseudomonadati</taxon>
        <taxon>Pseudomonadota</taxon>
        <taxon>Alphaproteobacteria</taxon>
        <taxon>Caulobacterales</taxon>
        <taxon>Caulobacteraceae</taxon>
        <taxon>Brevundimonas</taxon>
    </lineage>
</organism>
<evidence type="ECO:0000313" key="2">
    <source>
        <dbReference type="EMBL" id="OYX33706.1"/>
    </source>
</evidence>
<keyword evidence="1" id="KW-1133">Transmembrane helix</keyword>
<evidence type="ECO:0000313" key="3">
    <source>
        <dbReference type="Proteomes" id="UP000215595"/>
    </source>
</evidence>
<comment type="caution">
    <text evidence="2">The sequence shown here is derived from an EMBL/GenBank/DDBJ whole genome shotgun (WGS) entry which is preliminary data.</text>
</comment>
<feature type="transmembrane region" description="Helical" evidence="1">
    <location>
        <begin position="142"/>
        <end position="161"/>
    </location>
</feature>
<gene>
    <name evidence="2" type="ORF">B7Z01_08105</name>
</gene>
<accession>A0A258FMY5</accession>
<protein>
    <recommendedName>
        <fullName evidence="4">DUF2269 family protein</fullName>
    </recommendedName>
</protein>
<proteinExistence type="predicted"/>